<evidence type="ECO:0000256" key="6">
    <source>
        <dbReference type="ARBA" id="ARBA00023118"/>
    </source>
</evidence>
<keyword evidence="6" id="KW-0051">Antiviral defense</keyword>
<evidence type="ECO:0000256" key="1">
    <source>
        <dbReference type="ARBA" id="ARBA00004236"/>
    </source>
</evidence>
<dbReference type="Pfam" id="PF18967">
    <property type="entry name" value="PycTM"/>
    <property type="match status" value="1"/>
</dbReference>
<evidence type="ECO:0000313" key="10">
    <source>
        <dbReference type="EMBL" id="MFC0624745.1"/>
    </source>
</evidence>
<evidence type="ECO:0000256" key="2">
    <source>
        <dbReference type="ARBA" id="ARBA00022475"/>
    </source>
</evidence>
<evidence type="ECO:0000256" key="8">
    <source>
        <dbReference type="SAM" id="Phobius"/>
    </source>
</evidence>
<dbReference type="InterPro" id="IPR043760">
    <property type="entry name" value="PycTM_dom"/>
</dbReference>
<keyword evidence="3 8" id="KW-0812">Transmembrane</keyword>
<keyword evidence="5 8" id="KW-1133">Transmembrane helix</keyword>
<evidence type="ECO:0000259" key="9">
    <source>
        <dbReference type="Pfam" id="PF18967"/>
    </source>
</evidence>
<feature type="transmembrane region" description="Helical" evidence="8">
    <location>
        <begin position="67"/>
        <end position="91"/>
    </location>
</feature>
<dbReference type="RefSeq" id="WP_380046435.1">
    <property type="nucleotide sequence ID" value="NZ_JBHLTC010000014.1"/>
</dbReference>
<reference evidence="10 11" key="1">
    <citation type="submission" date="2024-09" db="EMBL/GenBank/DDBJ databases">
        <authorList>
            <person name="Sun Q."/>
            <person name="Mori K."/>
        </authorList>
    </citation>
    <scope>NUCLEOTIDE SEQUENCE [LARGE SCALE GENOMIC DNA]</scope>
    <source>
        <strain evidence="10 11">CGMCC 1.15906</strain>
    </source>
</reference>
<feature type="transmembrane region" description="Helical" evidence="8">
    <location>
        <begin position="40"/>
        <end position="61"/>
    </location>
</feature>
<feature type="transmembrane region" description="Helical" evidence="8">
    <location>
        <begin position="148"/>
        <end position="172"/>
    </location>
</feature>
<keyword evidence="4" id="KW-0547">Nucleotide-binding</keyword>
<proteinExistence type="predicted"/>
<keyword evidence="2" id="KW-1003">Cell membrane</keyword>
<comment type="caution">
    <text evidence="10">The sequence shown here is derived from an EMBL/GenBank/DDBJ whole genome shotgun (WGS) entry which is preliminary data.</text>
</comment>
<evidence type="ECO:0000256" key="7">
    <source>
        <dbReference type="ARBA" id="ARBA00023136"/>
    </source>
</evidence>
<sequence>MTNRRIFRKDSTDRPAVDQAWKVHDTAAGAIGKADSKAQFAAGLETAAIAAVVTVAGQPFIATAGKVALGISAGLLLAALVLAVAAVLPILHNRKRGAAVPGDYLYFGSLRRTTAAELADRLTHEDAMTGLCAQTITLSRLAWAKHRLLQASLIAAIAGIALAAVTVLLAGVR</sequence>
<evidence type="ECO:0000256" key="4">
    <source>
        <dbReference type="ARBA" id="ARBA00022741"/>
    </source>
</evidence>
<comment type="subcellular location">
    <subcellularLocation>
        <location evidence="1">Cell membrane</location>
    </subcellularLocation>
</comment>
<dbReference type="EMBL" id="JBHLTC010000014">
    <property type="protein sequence ID" value="MFC0624745.1"/>
    <property type="molecule type" value="Genomic_DNA"/>
</dbReference>
<keyword evidence="7 8" id="KW-0472">Membrane</keyword>
<protein>
    <submittedName>
        <fullName evidence="10">Pycsar system effector family protein</fullName>
    </submittedName>
</protein>
<dbReference type="Proteomes" id="UP001589890">
    <property type="component" value="Unassembled WGS sequence"/>
</dbReference>
<feature type="domain" description="Pycsar effector protein" evidence="9">
    <location>
        <begin position="20"/>
        <end position="169"/>
    </location>
</feature>
<accession>A0ABV6QJP1</accession>
<evidence type="ECO:0000256" key="3">
    <source>
        <dbReference type="ARBA" id="ARBA00022692"/>
    </source>
</evidence>
<keyword evidence="11" id="KW-1185">Reference proteome</keyword>
<evidence type="ECO:0000313" key="11">
    <source>
        <dbReference type="Proteomes" id="UP001589890"/>
    </source>
</evidence>
<evidence type="ECO:0000256" key="5">
    <source>
        <dbReference type="ARBA" id="ARBA00022989"/>
    </source>
</evidence>
<organism evidence="10 11">
    <name type="scientific">Kribbella deserti</name>
    <dbReference type="NCBI Taxonomy" id="1926257"/>
    <lineage>
        <taxon>Bacteria</taxon>
        <taxon>Bacillati</taxon>
        <taxon>Actinomycetota</taxon>
        <taxon>Actinomycetes</taxon>
        <taxon>Propionibacteriales</taxon>
        <taxon>Kribbellaceae</taxon>
        <taxon>Kribbella</taxon>
    </lineage>
</organism>
<gene>
    <name evidence="10" type="ORF">ACFFGN_11780</name>
</gene>
<name>A0ABV6QJP1_9ACTN</name>